<dbReference type="GO" id="GO:0016192">
    <property type="term" value="P:vesicle-mediated transport"/>
    <property type="evidence" value="ECO:0007669"/>
    <property type="project" value="TreeGrafter"/>
</dbReference>
<dbReference type="InterPro" id="IPR036188">
    <property type="entry name" value="FAD/NAD-bd_sf"/>
</dbReference>
<reference evidence="2 3" key="1">
    <citation type="submission" date="2017-03" db="EMBL/GenBank/DDBJ databases">
        <title>Genomes of endolithic fungi from Antarctica.</title>
        <authorList>
            <person name="Coleine C."/>
            <person name="Masonjones S."/>
            <person name="Stajich J.E."/>
        </authorList>
    </citation>
    <scope>NUCLEOTIDE SEQUENCE [LARGE SCALE GENOMIC DNA]</scope>
    <source>
        <strain evidence="2 3">CCFEE 5311</strain>
    </source>
</reference>
<gene>
    <name evidence="2" type="ORF">B0A54_00916</name>
</gene>
<dbReference type="Gene3D" id="3.50.50.60">
    <property type="entry name" value="FAD/NAD(P)-binding domain"/>
    <property type="match status" value="1"/>
</dbReference>
<dbReference type="Gene3D" id="1.10.405.10">
    <property type="entry name" value="Guanine Nucleotide Dissociation Inhibitor, domain 1"/>
    <property type="match status" value="1"/>
</dbReference>
<dbReference type="Pfam" id="PF00996">
    <property type="entry name" value="GDI"/>
    <property type="match status" value="1"/>
</dbReference>
<comment type="similarity">
    <text evidence="1">Belongs to the Rab GDI family.</text>
</comment>
<name>A0A4U0VHZ1_9PEZI</name>
<dbReference type="PRINTS" id="PR00891">
    <property type="entry name" value="RABGDIREP"/>
</dbReference>
<dbReference type="SUPFAM" id="SSF54373">
    <property type="entry name" value="FAD-linked reductases, C-terminal domain"/>
    <property type="match status" value="1"/>
</dbReference>
<dbReference type="EMBL" id="NAJP01000002">
    <property type="protein sequence ID" value="TKA48840.1"/>
    <property type="molecule type" value="Genomic_DNA"/>
</dbReference>
<dbReference type="GO" id="GO:0005968">
    <property type="term" value="C:Rab-protein geranylgeranyltransferase complex"/>
    <property type="evidence" value="ECO:0007669"/>
    <property type="project" value="TreeGrafter"/>
</dbReference>
<organism evidence="2 3">
    <name type="scientific">Friedmanniomyces endolithicus</name>
    <dbReference type="NCBI Taxonomy" id="329885"/>
    <lineage>
        <taxon>Eukaryota</taxon>
        <taxon>Fungi</taxon>
        <taxon>Dikarya</taxon>
        <taxon>Ascomycota</taxon>
        <taxon>Pezizomycotina</taxon>
        <taxon>Dothideomycetes</taxon>
        <taxon>Dothideomycetidae</taxon>
        <taxon>Mycosphaerellales</taxon>
        <taxon>Teratosphaeriaceae</taxon>
        <taxon>Friedmanniomyces</taxon>
    </lineage>
</organism>
<dbReference type="InterPro" id="IPR018203">
    <property type="entry name" value="GDP_dissociation_inhibitor"/>
</dbReference>
<dbReference type="Gene3D" id="3.30.519.10">
    <property type="entry name" value="Guanine Nucleotide Dissociation Inhibitor, domain 2"/>
    <property type="match status" value="1"/>
</dbReference>
<dbReference type="SUPFAM" id="SSF51905">
    <property type="entry name" value="FAD/NAD(P)-binding domain"/>
    <property type="match status" value="1"/>
</dbReference>
<evidence type="ECO:0000256" key="1">
    <source>
        <dbReference type="ARBA" id="ARBA00005593"/>
    </source>
</evidence>
<dbReference type="GO" id="GO:0005634">
    <property type="term" value="C:nucleus"/>
    <property type="evidence" value="ECO:0007669"/>
    <property type="project" value="TreeGrafter"/>
</dbReference>
<dbReference type="PANTHER" id="PTHR11787:SF4">
    <property type="entry name" value="CHM, RAB ESCORT PROTEIN 1"/>
    <property type="match status" value="1"/>
</dbReference>
<comment type="caution">
    <text evidence="2">The sequence shown here is derived from an EMBL/GenBank/DDBJ whole genome shotgun (WGS) entry which is preliminary data.</text>
</comment>
<dbReference type="OrthoDB" id="1923006at2759"/>
<dbReference type="PANTHER" id="PTHR11787">
    <property type="entry name" value="RAB GDP-DISSOCIATION INHIBITOR"/>
    <property type="match status" value="1"/>
</dbReference>
<dbReference type="AlphaFoldDB" id="A0A4U0VHZ1"/>
<protein>
    <recommendedName>
        <fullName evidence="4">Rab proteins geranylgeranyltransferase</fullName>
    </recommendedName>
</protein>
<proteinExistence type="inferred from homology"/>
<sequence>MPVAMDNQLGQFEALMSAIAPMSPEYHRLRRVIKEPEGFCAPEDPMFRQVWAADLTGAEIKSLFEVAHKQLERAIKAKVAALQMELDKLSHVLARGFPEVGHEDPEDLKSDVCQLVLQRWSHESAVEEMTGRKAIGRHLGSLSRSGKQILHIDRNDYYGGDEAALSLSEAEQWVKKHGGDASENADSAYSHATISLSDAQEEGAKKLGFSRAYSLALAPHLVYARSNLLPAVVSSRTHSQLEFQAIGSWFTVTAPLDGLPSRSRLTRVPSGREDVFRDDSLDLRSKRSLMKFLRFVASYDEESEQQRMVELKGLPLSVALKQHFGLKSATAVGPLLALALPTVSEIETTIGFAVPRIARHLRSIGMFGPGFSAVLPKWGGLAEIAQVACRACAVGGGVYVLGQGIKNAIRAEDAEDSKLRLELTGGEEVTARWLVGCPRDLPATISKPIPNQADPAEDIMKSISIVSSPLTSLFPPTAEGGVIPAGAVVWVEVAGSSSPSVRILVHSSESGECPAGQCVLYASLRGDPSYLDTAVQNLLESMGEQPKPEVLWQMQYQHHAQAEQPQNTTSSGHVFTLQPLSTDIVFEDDVLKDVEEAWRKIMGNGAELFMKFESREGVDEDE</sequence>
<dbReference type="STRING" id="329885.A0A4U0VHZ1"/>
<dbReference type="GO" id="GO:0005829">
    <property type="term" value="C:cytosol"/>
    <property type="evidence" value="ECO:0007669"/>
    <property type="project" value="TreeGrafter"/>
</dbReference>
<dbReference type="Proteomes" id="UP000310066">
    <property type="component" value="Unassembled WGS sequence"/>
</dbReference>
<evidence type="ECO:0000313" key="3">
    <source>
        <dbReference type="Proteomes" id="UP000310066"/>
    </source>
</evidence>
<evidence type="ECO:0008006" key="4">
    <source>
        <dbReference type="Google" id="ProtNLM"/>
    </source>
</evidence>
<evidence type="ECO:0000313" key="2">
    <source>
        <dbReference type="EMBL" id="TKA48840.1"/>
    </source>
</evidence>
<accession>A0A4U0VHZ1</accession>
<dbReference type="GO" id="GO:0007264">
    <property type="term" value="P:small GTPase-mediated signal transduction"/>
    <property type="evidence" value="ECO:0007669"/>
    <property type="project" value="InterPro"/>
</dbReference>
<dbReference type="GO" id="GO:0005092">
    <property type="term" value="F:GDP-dissociation inhibitor activity"/>
    <property type="evidence" value="ECO:0007669"/>
    <property type="project" value="InterPro"/>
</dbReference>